<dbReference type="Gene3D" id="3.40.630.30">
    <property type="match status" value="1"/>
</dbReference>
<dbReference type="AlphaFoldDB" id="A0A6L5XBF1"/>
<dbReference type="RefSeq" id="WP_154328588.1">
    <property type="nucleotide sequence ID" value="NZ_CP045696.1"/>
</dbReference>
<dbReference type="EMBL" id="VULT01000010">
    <property type="protein sequence ID" value="MSS17571.1"/>
    <property type="molecule type" value="Genomic_DNA"/>
</dbReference>
<dbReference type="Proteomes" id="UP000483362">
    <property type="component" value="Unassembled WGS sequence"/>
</dbReference>
<keyword evidence="2" id="KW-1185">Reference proteome</keyword>
<evidence type="ECO:0000313" key="2">
    <source>
        <dbReference type="Proteomes" id="UP000483362"/>
    </source>
</evidence>
<proteinExistence type="predicted"/>
<keyword evidence="1" id="KW-0808">Transferase</keyword>
<accession>A0A6L5XBF1</accession>
<reference evidence="1 2" key="1">
    <citation type="submission" date="2019-08" db="EMBL/GenBank/DDBJ databases">
        <title>In-depth cultivation of the pig gut microbiome towards novel bacterial diversity and tailored functional studies.</title>
        <authorList>
            <person name="Wylensek D."/>
            <person name="Hitch T.C.A."/>
            <person name="Clavel T."/>
        </authorList>
    </citation>
    <scope>NUCLEOTIDE SEQUENCE [LARGE SCALE GENOMIC DNA]</scope>
    <source>
        <strain evidence="1 2">Oil-RF-744-WCA-WT-10</strain>
    </source>
</reference>
<comment type="caution">
    <text evidence="1">The sequence shown here is derived from an EMBL/GenBank/DDBJ whole genome shotgun (WGS) entry which is preliminary data.</text>
</comment>
<gene>
    <name evidence="1" type="ORF">FYJ29_07350</name>
</gene>
<dbReference type="GO" id="GO:0016740">
    <property type="term" value="F:transferase activity"/>
    <property type="evidence" value="ECO:0007669"/>
    <property type="project" value="UniProtKB-KW"/>
</dbReference>
<sequence>MERIIRKAIASDLPVVLDLIESGRRIMRENGNPHQWGDSHPTVGQIEDDIANGHSYLLMEDGRAIATFAFIPGPDVTYAVIYDVHWIDTDSPYYVLHRVASAHGQHGIMASILDYCFTKTGNIRSDTHRDNKPMQGALAKAEFHYCGIIHLLDGDERLAYQKINDPHEPEF</sequence>
<protein>
    <submittedName>
        <fullName evidence="1">N-acetyltransferase</fullName>
    </submittedName>
</protein>
<evidence type="ECO:0000313" key="1">
    <source>
        <dbReference type="EMBL" id="MSS17571.1"/>
    </source>
</evidence>
<name>A0A6L5XBF1_9BACT</name>
<dbReference type="InterPro" id="IPR016181">
    <property type="entry name" value="Acyl_CoA_acyltransferase"/>
</dbReference>
<dbReference type="SUPFAM" id="SSF55729">
    <property type="entry name" value="Acyl-CoA N-acyltransferases (Nat)"/>
    <property type="match status" value="1"/>
</dbReference>
<organism evidence="1 2">
    <name type="scientific">Sodaliphilus pleomorphus</name>
    <dbReference type="NCBI Taxonomy" id="2606626"/>
    <lineage>
        <taxon>Bacteria</taxon>
        <taxon>Pseudomonadati</taxon>
        <taxon>Bacteroidota</taxon>
        <taxon>Bacteroidia</taxon>
        <taxon>Bacteroidales</taxon>
        <taxon>Muribaculaceae</taxon>
        <taxon>Sodaliphilus</taxon>
    </lineage>
</organism>